<name>A0A4Z1NG06_9PEZI</name>
<reference evidence="9 10" key="1">
    <citation type="submission" date="2019-04" db="EMBL/GenBank/DDBJ databases">
        <title>High contiguity whole genome sequence and gene annotation resource for two Venturia nashicola isolates.</title>
        <authorList>
            <person name="Prokchorchik M."/>
            <person name="Won K."/>
            <person name="Lee Y."/>
            <person name="Choi E.D."/>
            <person name="Segonzac C."/>
            <person name="Sohn K.H."/>
        </authorList>
    </citation>
    <scope>NUCLEOTIDE SEQUENCE [LARGE SCALE GENOMIC DNA]</scope>
    <source>
        <strain evidence="9 10">PRI2</strain>
    </source>
</reference>
<evidence type="ECO:0000313" key="10">
    <source>
        <dbReference type="Proteomes" id="UP000298493"/>
    </source>
</evidence>
<dbReference type="Gene3D" id="1.20.144.10">
    <property type="entry name" value="Phosphatidic acid phosphatase type 2/haloperoxidase"/>
    <property type="match status" value="1"/>
</dbReference>
<dbReference type="GO" id="GO:0008195">
    <property type="term" value="F:phosphatidate phosphatase activity"/>
    <property type="evidence" value="ECO:0007669"/>
    <property type="project" value="TreeGrafter"/>
</dbReference>
<evidence type="ECO:0000256" key="1">
    <source>
        <dbReference type="ARBA" id="ARBA00004141"/>
    </source>
</evidence>
<evidence type="ECO:0000256" key="5">
    <source>
        <dbReference type="ARBA" id="ARBA00023136"/>
    </source>
</evidence>
<sequence length="514" mass="56700">MDNYGHLLPRKTPFSKRFLSAKVILSYIFDYAIIFVLAVGFFILDAVEPYHQEFSLKNYTLHYKYAVHERVPVPWLLVIVAVAPMLIIALYTIVIDGLFSTSGKGRKQYTFKSRLWELNCGILGLFLAIGASFVITGTLKNAIGKPRPDLVDRCQPAKELMEQFLQPGNFSMASHALCTQKDNAILKDGFRSFPSGHSSSAWAGLFYLSLYLSGKMHLLDSRGEVWKSFIVLVPSLGAALIAGSRIMDARHHPFDVITGSMLGIFCAWTAYRQYFPTLSDYKAKGRAYPIRTWGRISENYQTYNNEDQYLDTKPLRQGSDLSEVTGFEAARTGLAGPTSAGGNVFRDEIHSSQSRRQQAAEIRGAPSSVYSADPIGRTTESPPPMPRIQVANYQSQVPGSNPFMRAGSRRQLSRDDWEESDEEASDDLELQPTYTLSQASGSGHFDGTGSNPFAGQDTSYKAPAAARPSGTPLEHGDGDLGGASSVPHQPPPHIEQPQPERSTRGVQLFDGPAR</sequence>
<protein>
    <submittedName>
        <fullName evidence="9">Putative pap2 domain-containing protein</fullName>
    </submittedName>
</protein>
<evidence type="ECO:0000259" key="8">
    <source>
        <dbReference type="SMART" id="SM00014"/>
    </source>
</evidence>
<comment type="caution">
    <text evidence="9">The sequence shown here is derived from an EMBL/GenBank/DDBJ whole genome shotgun (WGS) entry which is preliminary data.</text>
</comment>
<feature type="transmembrane region" description="Helical" evidence="7">
    <location>
        <begin position="21"/>
        <end position="44"/>
    </location>
</feature>
<evidence type="ECO:0000256" key="7">
    <source>
        <dbReference type="SAM" id="Phobius"/>
    </source>
</evidence>
<feature type="compositionally biased region" description="Polar residues" evidence="6">
    <location>
        <begin position="448"/>
        <end position="459"/>
    </location>
</feature>
<evidence type="ECO:0000256" key="3">
    <source>
        <dbReference type="ARBA" id="ARBA00022692"/>
    </source>
</evidence>
<comment type="subcellular location">
    <subcellularLocation>
        <location evidence="1">Membrane</location>
        <topology evidence="1">Multi-pass membrane protein</topology>
    </subcellularLocation>
</comment>
<dbReference type="SMART" id="SM00014">
    <property type="entry name" value="acidPPc"/>
    <property type="match status" value="1"/>
</dbReference>
<keyword evidence="10" id="KW-1185">Reference proteome</keyword>
<dbReference type="STRING" id="86259.A0A4Z1NG06"/>
<dbReference type="PANTHER" id="PTHR10165:SF158">
    <property type="entry name" value="PAP2 DOMAIN PROTEIN (AFU_ORTHOLOGUE AFUA_4G08970)"/>
    <property type="match status" value="1"/>
</dbReference>
<feature type="compositionally biased region" description="Acidic residues" evidence="6">
    <location>
        <begin position="416"/>
        <end position="429"/>
    </location>
</feature>
<dbReference type="OrthoDB" id="8907274at2759"/>
<dbReference type="CDD" id="cd03390">
    <property type="entry name" value="PAP2_containing_1_like"/>
    <property type="match status" value="1"/>
</dbReference>
<organism evidence="9 10">
    <name type="scientific">Venturia nashicola</name>
    <dbReference type="NCBI Taxonomy" id="86259"/>
    <lineage>
        <taxon>Eukaryota</taxon>
        <taxon>Fungi</taxon>
        <taxon>Dikarya</taxon>
        <taxon>Ascomycota</taxon>
        <taxon>Pezizomycotina</taxon>
        <taxon>Dothideomycetes</taxon>
        <taxon>Pleosporomycetidae</taxon>
        <taxon>Venturiales</taxon>
        <taxon>Venturiaceae</taxon>
        <taxon>Venturia</taxon>
    </lineage>
</organism>
<feature type="region of interest" description="Disordered" evidence="6">
    <location>
        <begin position="332"/>
        <end position="514"/>
    </location>
</feature>
<keyword evidence="5 7" id="KW-0472">Membrane</keyword>
<dbReference type="PANTHER" id="PTHR10165">
    <property type="entry name" value="LIPID PHOSPHATE PHOSPHATASE"/>
    <property type="match status" value="1"/>
</dbReference>
<feature type="transmembrane region" description="Helical" evidence="7">
    <location>
        <begin position="115"/>
        <end position="135"/>
    </location>
</feature>
<evidence type="ECO:0000313" key="9">
    <source>
        <dbReference type="EMBL" id="TID13424.1"/>
    </source>
</evidence>
<comment type="similarity">
    <text evidence="2">Belongs to the PA-phosphatase related phosphoesterase family.</text>
</comment>
<dbReference type="InterPro" id="IPR043216">
    <property type="entry name" value="PAP-like"/>
</dbReference>
<dbReference type="GO" id="GO:0006644">
    <property type="term" value="P:phospholipid metabolic process"/>
    <property type="evidence" value="ECO:0007669"/>
    <property type="project" value="InterPro"/>
</dbReference>
<dbReference type="Pfam" id="PF01569">
    <property type="entry name" value="PAP2"/>
    <property type="match status" value="1"/>
</dbReference>
<dbReference type="InterPro" id="IPR036938">
    <property type="entry name" value="PAP2/HPO_sf"/>
</dbReference>
<dbReference type="GO" id="GO:0016020">
    <property type="term" value="C:membrane"/>
    <property type="evidence" value="ECO:0007669"/>
    <property type="project" value="UniProtKB-SubCell"/>
</dbReference>
<dbReference type="EMBL" id="SNSC02000026">
    <property type="protein sequence ID" value="TID13424.1"/>
    <property type="molecule type" value="Genomic_DNA"/>
</dbReference>
<proteinExistence type="inferred from homology"/>
<dbReference type="GO" id="GO:0046839">
    <property type="term" value="P:phospholipid dephosphorylation"/>
    <property type="evidence" value="ECO:0007669"/>
    <property type="project" value="TreeGrafter"/>
</dbReference>
<dbReference type="AlphaFoldDB" id="A0A4Z1NG06"/>
<dbReference type="Proteomes" id="UP000298493">
    <property type="component" value="Unassembled WGS sequence"/>
</dbReference>
<gene>
    <name evidence="9" type="ORF">E6O75_ATG11340</name>
</gene>
<keyword evidence="3 7" id="KW-0812">Transmembrane</keyword>
<dbReference type="SUPFAM" id="SSF48317">
    <property type="entry name" value="Acid phosphatase/Vanadium-dependent haloperoxidase"/>
    <property type="match status" value="1"/>
</dbReference>
<feature type="transmembrane region" description="Helical" evidence="7">
    <location>
        <begin position="73"/>
        <end position="94"/>
    </location>
</feature>
<evidence type="ECO:0000256" key="2">
    <source>
        <dbReference type="ARBA" id="ARBA00008816"/>
    </source>
</evidence>
<dbReference type="InterPro" id="IPR000326">
    <property type="entry name" value="PAP2/HPO"/>
</dbReference>
<feature type="domain" description="Phosphatidic acid phosphatase type 2/haloperoxidase" evidence="8">
    <location>
        <begin position="123"/>
        <end position="271"/>
    </location>
</feature>
<keyword evidence="4 7" id="KW-1133">Transmembrane helix</keyword>
<accession>A0A4Z1NG06</accession>
<evidence type="ECO:0000256" key="6">
    <source>
        <dbReference type="SAM" id="MobiDB-lite"/>
    </source>
</evidence>
<evidence type="ECO:0000256" key="4">
    <source>
        <dbReference type="ARBA" id="ARBA00022989"/>
    </source>
</evidence>
<feature type="compositionally biased region" description="Polar residues" evidence="6">
    <location>
        <begin position="432"/>
        <end position="441"/>
    </location>
</feature>